<comment type="caution">
    <text evidence="10">The sequence shown here is derived from an EMBL/GenBank/DDBJ whole genome shotgun (WGS) entry which is preliminary data.</text>
</comment>
<evidence type="ECO:0000256" key="3">
    <source>
        <dbReference type="ARBA" id="ARBA00022679"/>
    </source>
</evidence>
<dbReference type="SUPFAM" id="SSF64438">
    <property type="entry name" value="CNF1/YfiH-like putative cysteine hydrolases"/>
    <property type="match status" value="1"/>
</dbReference>
<evidence type="ECO:0000256" key="2">
    <source>
        <dbReference type="ARBA" id="ARBA00007353"/>
    </source>
</evidence>
<dbReference type="Gene3D" id="3.60.140.10">
    <property type="entry name" value="CNF1/YfiH-like putative cysteine hydrolases"/>
    <property type="match status" value="1"/>
</dbReference>
<dbReference type="GO" id="GO:0016787">
    <property type="term" value="F:hydrolase activity"/>
    <property type="evidence" value="ECO:0007669"/>
    <property type="project" value="UniProtKB-KW"/>
</dbReference>
<name>A0A1G2AZV5_9BACT</name>
<comment type="similarity">
    <text evidence="2">Belongs to the purine nucleoside phosphorylase YfiH/LACC1 family.</text>
</comment>
<keyword evidence="5" id="KW-0378">Hydrolase</keyword>
<dbReference type="Proteomes" id="UP000179164">
    <property type="component" value="Unassembled WGS sequence"/>
</dbReference>
<dbReference type="Pfam" id="PF02578">
    <property type="entry name" value="Cu-oxidase_4"/>
    <property type="match status" value="1"/>
</dbReference>
<dbReference type="CDD" id="cd16833">
    <property type="entry name" value="YfiH"/>
    <property type="match status" value="1"/>
</dbReference>
<sequence>MLIVLHTSTKKDGNMSFRYGKRDEVKKNRERFLAKCDISVQDCVAMSLQHGTNCVNVASHDKGNGVFEPGGIETDCLITSEKNLFLFLLIGDCLPVALYDPEQSVIALAHIGRHNAGKGFIASILMKLETEFGSTPQNLIATIGPGIQKVSYLLPANIPQLAEPAWQPFISKVGDNVAVDVPGFVTGQLLQEHVPKKNILVSPVDTATSEDYFSHYRSTRTGLPEGRFAMLLGMR</sequence>
<dbReference type="EMBL" id="MHKE01000020">
    <property type="protein sequence ID" value="OGY82463.1"/>
    <property type="molecule type" value="Genomic_DNA"/>
</dbReference>
<comment type="catalytic activity">
    <reaction evidence="7">
        <text>adenosine + H2O + H(+) = inosine + NH4(+)</text>
        <dbReference type="Rhea" id="RHEA:24408"/>
        <dbReference type="ChEBI" id="CHEBI:15377"/>
        <dbReference type="ChEBI" id="CHEBI:15378"/>
        <dbReference type="ChEBI" id="CHEBI:16335"/>
        <dbReference type="ChEBI" id="CHEBI:17596"/>
        <dbReference type="ChEBI" id="CHEBI:28938"/>
        <dbReference type="EC" id="3.5.4.4"/>
    </reaction>
    <physiologicalReaction direction="left-to-right" evidence="7">
        <dbReference type="Rhea" id="RHEA:24409"/>
    </physiologicalReaction>
</comment>
<proteinExistence type="inferred from homology"/>
<reference evidence="10 11" key="1">
    <citation type="journal article" date="2016" name="Nat. Commun.">
        <title>Thousands of microbial genomes shed light on interconnected biogeochemical processes in an aquifer system.</title>
        <authorList>
            <person name="Anantharaman K."/>
            <person name="Brown C.T."/>
            <person name="Hug L.A."/>
            <person name="Sharon I."/>
            <person name="Castelle C.J."/>
            <person name="Probst A.J."/>
            <person name="Thomas B.C."/>
            <person name="Singh A."/>
            <person name="Wilkins M.J."/>
            <person name="Karaoz U."/>
            <person name="Brodie E.L."/>
            <person name="Williams K.H."/>
            <person name="Hubbard S.S."/>
            <person name="Banfield J.F."/>
        </authorList>
    </citation>
    <scope>NUCLEOTIDE SEQUENCE [LARGE SCALE GENOMIC DNA]</scope>
</reference>
<dbReference type="PANTHER" id="PTHR30616">
    <property type="entry name" value="UNCHARACTERIZED PROTEIN YFIH"/>
    <property type="match status" value="1"/>
</dbReference>
<evidence type="ECO:0000256" key="1">
    <source>
        <dbReference type="ARBA" id="ARBA00000553"/>
    </source>
</evidence>
<keyword evidence="3" id="KW-0808">Transferase</keyword>
<dbReference type="PANTHER" id="PTHR30616:SF2">
    <property type="entry name" value="PURINE NUCLEOSIDE PHOSPHORYLASE LACC1"/>
    <property type="match status" value="1"/>
</dbReference>
<evidence type="ECO:0000313" key="10">
    <source>
        <dbReference type="EMBL" id="OGY82463.1"/>
    </source>
</evidence>
<evidence type="ECO:0000256" key="5">
    <source>
        <dbReference type="ARBA" id="ARBA00022801"/>
    </source>
</evidence>
<evidence type="ECO:0000313" key="11">
    <source>
        <dbReference type="Proteomes" id="UP000179164"/>
    </source>
</evidence>
<dbReference type="STRING" id="1798543.A2898_05520"/>
<keyword evidence="6" id="KW-0862">Zinc</keyword>
<comment type="catalytic activity">
    <reaction evidence="1">
        <text>inosine + phosphate = alpha-D-ribose 1-phosphate + hypoxanthine</text>
        <dbReference type="Rhea" id="RHEA:27646"/>
        <dbReference type="ChEBI" id="CHEBI:17368"/>
        <dbReference type="ChEBI" id="CHEBI:17596"/>
        <dbReference type="ChEBI" id="CHEBI:43474"/>
        <dbReference type="ChEBI" id="CHEBI:57720"/>
        <dbReference type="EC" id="2.4.2.1"/>
    </reaction>
    <physiologicalReaction direction="left-to-right" evidence="1">
        <dbReference type="Rhea" id="RHEA:27647"/>
    </physiologicalReaction>
</comment>
<evidence type="ECO:0000256" key="9">
    <source>
        <dbReference type="ARBA" id="ARBA00049893"/>
    </source>
</evidence>
<evidence type="ECO:0000256" key="4">
    <source>
        <dbReference type="ARBA" id="ARBA00022723"/>
    </source>
</evidence>
<dbReference type="AlphaFoldDB" id="A0A1G2AZV5"/>
<comment type="catalytic activity">
    <reaction evidence="9">
        <text>S-methyl-5'-thioadenosine + phosphate = 5-(methylsulfanyl)-alpha-D-ribose 1-phosphate + adenine</text>
        <dbReference type="Rhea" id="RHEA:11852"/>
        <dbReference type="ChEBI" id="CHEBI:16708"/>
        <dbReference type="ChEBI" id="CHEBI:17509"/>
        <dbReference type="ChEBI" id="CHEBI:43474"/>
        <dbReference type="ChEBI" id="CHEBI:58533"/>
        <dbReference type="EC" id="2.4.2.28"/>
    </reaction>
    <physiologicalReaction direction="left-to-right" evidence="9">
        <dbReference type="Rhea" id="RHEA:11853"/>
    </physiologicalReaction>
</comment>
<keyword evidence="4" id="KW-0479">Metal-binding</keyword>
<accession>A0A1G2AZV5</accession>
<gene>
    <name evidence="10" type="ORF">A2898_05520</name>
</gene>
<organism evidence="10 11">
    <name type="scientific">Candidatus Kerfeldbacteria bacterium RIFCSPLOWO2_01_FULL_48_11</name>
    <dbReference type="NCBI Taxonomy" id="1798543"/>
    <lineage>
        <taxon>Bacteria</taxon>
        <taxon>Candidatus Kerfeldiibacteriota</taxon>
    </lineage>
</organism>
<evidence type="ECO:0000256" key="6">
    <source>
        <dbReference type="ARBA" id="ARBA00022833"/>
    </source>
</evidence>
<dbReference type="GO" id="GO:0017061">
    <property type="term" value="F:S-methyl-5-thioadenosine phosphorylase activity"/>
    <property type="evidence" value="ECO:0007669"/>
    <property type="project" value="UniProtKB-EC"/>
</dbReference>
<evidence type="ECO:0008006" key="12">
    <source>
        <dbReference type="Google" id="ProtNLM"/>
    </source>
</evidence>
<dbReference type="GO" id="GO:0005507">
    <property type="term" value="F:copper ion binding"/>
    <property type="evidence" value="ECO:0007669"/>
    <property type="project" value="TreeGrafter"/>
</dbReference>
<comment type="catalytic activity">
    <reaction evidence="8">
        <text>adenosine + phosphate = alpha-D-ribose 1-phosphate + adenine</text>
        <dbReference type="Rhea" id="RHEA:27642"/>
        <dbReference type="ChEBI" id="CHEBI:16335"/>
        <dbReference type="ChEBI" id="CHEBI:16708"/>
        <dbReference type="ChEBI" id="CHEBI:43474"/>
        <dbReference type="ChEBI" id="CHEBI:57720"/>
        <dbReference type="EC" id="2.4.2.1"/>
    </reaction>
    <physiologicalReaction direction="left-to-right" evidence="8">
        <dbReference type="Rhea" id="RHEA:27643"/>
    </physiologicalReaction>
</comment>
<evidence type="ECO:0000256" key="7">
    <source>
        <dbReference type="ARBA" id="ARBA00047989"/>
    </source>
</evidence>
<dbReference type="InterPro" id="IPR003730">
    <property type="entry name" value="Cu_polyphenol_OxRdtase"/>
</dbReference>
<dbReference type="InterPro" id="IPR038371">
    <property type="entry name" value="Cu_polyphenol_OxRdtase_sf"/>
</dbReference>
<dbReference type="InterPro" id="IPR011324">
    <property type="entry name" value="Cytotoxic_necrot_fac-like_cat"/>
</dbReference>
<protein>
    <recommendedName>
        <fullName evidence="12">Purine nucleoside phosphorylase</fullName>
    </recommendedName>
</protein>
<evidence type="ECO:0000256" key="8">
    <source>
        <dbReference type="ARBA" id="ARBA00048968"/>
    </source>
</evidence>